<protein>
    <submittedName>
        <fullName evidence="1">Uncharacterized protein</fullName>
    </submittedName>
</protein>
<name>A0ABR2KCL7_9EUKA</name>
<dbReference type="Proteomes" id="UP001470230">
    <property type="component" value="Unassembled WGS sequence"/>
</dbReference>
<reference evidence="1 2" key="1">
    <citation type="submission" date="2024-04" db="EMBL/GenBank/DDBJ databases">
        <title>Tritrichomonas musculus Genome.</title>
        <authorList>
            <person name="Alves-Ferreira E."/>
            <person name="Grigg M."/>
            <person name="Lorenzi H."/>
            <person name="Galac M."/>
        </authorList>
    </citation>
    <scope>NUCLEOTIDE SEQUENCE [LARGE SCALE GENOMIC DNA]</scope>
    <source>
        <strain evidence="1 2">EAF2021</strain>
    </source>
</reference>
<comment type="caution">
    <text evidence="1">The sequence shown here is derived from an EMBL/GenBank/DDBJ whole genome shotgun (WGS) entry which is preliminary data.</text>
</comment>
<evidence type="ECO:0000313" key="1">
    <source>
        <dbReference type="EMBL" id="KAK8888869.1"/>
    </source>
</evidence>
<evidence type="ECO:0000313" key="2">
    <source>
        <dbReference type="Proteomes" id="UP001470230"/>
    </source>
</evidence>
<accession>A0ABR2KCL7</accession>
<gene>
    <name evidence="1" type="ORF">M9Y10_033609</name>
</gene>
<keyword evidence="2" id="KW-1185">Reference proteome</keyword>
<dbReference type="EMBL" id="JAPFFF010000005">
    <property type="protein sequence ID" value="KAK8888869.1"/>
    <property type="molecule type" value="Genomic_DNA"/>
</dbReference>
<organism evidence="1 2">
    <name type="scientific">Tritrichomonas musculus</name>
    <dbReference type="NCBI Taxonomy" id="1915356"/>
    <lineage>
        <taxon>Eukaryota</taxon>
        <taxon>Metamonada</taxon>
        <taxon>Parabasalia</taxon>
        <taxon>Tritrichomonadida</taxon>
        <taxon>Tritrichomonadidae</taxon>
        <taxon>Tritrichomonas</taxon>
    </lineage>
</organism>
<proteinExistence type="predicted"/>
<sequence length="363" mass="42908">MSTENDKDNILLHLDEQLKEDYNTFHETLEQINIIFKNDQNISIPNQNSISFRTPIPQSIQNAYDSASENLVYFLHRNLETIINKDIIPSLYRTPTSSTNPASKSVTKSMMTVQNQKVRQLSKSINELAMAIFFSPIPKEEKILNDYLKKVKRSLKYLFKNLAQTNLLLNYDDNPFLSSILRLFTFTIILYAIVRKDKLDSFLTKMVNTEENDNARLIYFHAQDIDSLIQNFLRTPNQYSIRYHSEIKKLSEKLDNIFKSMEVFRGEFVAKPLNEEIEYEESEQIRPICLTRPVFEKKNERSIPLLNEDDYFTHLDYLYAKQVGVNPYGELLHRFDSCSVKKRPNRKNYILFDKEDVNYYQFH</sequence>